<accession>E8V0I9</accession>
<dbReference type="STRING" id="401053.AciPR4_3721"/>
<dbReference type="GO" id="GO:0005829">
    <property type="term" value="C:cytosol"/>
    <property type="evidence" value="ECO:0007669"/>
    <property type="project" value="TreeGrafter"/>
</dbReference>
<dbReference type="GO" id="GO:0009117">
    <property type="term" value="P:nucleotide metabolic process"/>
    <property type="evidence" value="ECO:0007669"/>
    <property type="project" value="UniProtKB-KW"/>
</dbReference>
<comment type="similarity">
    <text evidence="5">Belongs to the metallo-dependent hydrolases superfamily. Adenosine and AMP deaminases family. Adenine deaminase type 2 subfamily.</text>
</comment>
<dbReference type="PANTHER" id="PTHR43114:SF6">
    <property type="entry name" value="ADENINE DEAMINASE"/>
    <property type="match status" value="1"/>
</dbReference>
<dbReference type="PANTHER" id="PTHR43114">
    <property type="entry name" value="ADENINE DEAMINASE"/>
    <property type="match status" value="1"/>
</dbReference>
<feature type="binding site" evidence="5">
    <location>
        <position position="18"/>
    </location>
    <ligand>
        <name>Zn(2+)</name>
        <dbReference type="ChEBI" id="CHEBI:29105"/>
        <note>catalytic</note>
    </ligand>
</feature>
<dbReference type="GO" id="GO:0008270">
    <property type="term" value="F:zinc ion binding"/>
    <property type="evidence" value="ECO:0007669"/>
    <property type="project" value="UniProtKB-UniRule"/>
</dbReference>
<dbReference type="GO" id="GO:0000034">
    <property type="term" value="F:adenine deaminase activity"/>
    <property type="evidence" value="ECO:0007669"/>
    <property type="project" value="UniProtKB-UniRule"/>
</dbReference>
<dbReference type="EC" id="3.5.4.2" evidence="5"/>
<dbReference type="HOGENOM" id="CLU_039228_7_0_0"/>
<evidence type="ECO:0000256" key="5">
    <source>
        <dbReference type="HAMAP-Rule" id="MF_01962"/>
    </source>
</evidence>
<dbReference type="Gene3D" id="3.20.20.140">
    <property type="entry name" value="Metal-dependent hydrolases"/>
    <property type="match status" value="1"/>
</dbReference>
<evidence type="ECO:0000259" key="6">
    <source>
        <dbReference type="Pfam" id="PF00962"/>
    </source>
</evidence>
<proteinExistence type="inferred from homology"/>
<organism evidence="7 8">
    <name type="scientific">Terriglobus saanensis (strain ATCC BAA-1853 / DSM 23119 / SP1PR4)</name>
    <dbReference type="NCBI Taxonomy" id="401053"/>
    <lineage>
        <taxon>Bacteria</taxon>
        <taxon>Pseudomonadati</taxon>
        <taxon>Acidobacteriota</taxon>
        <taxon>Terriglobia</taxon>
        <taxon>Terriglobales</taxon>
        <taxon>Acidobacteriaceae</taxon>
        <taxon>Terriglobus</taxon>
    </lineage>
</organism>
<reference evidence="7 8" key="1">
    <citation type="journal article" date="2012" name="Stand. Genomic Sci.">
        <title>Complete genome sequence of Terriglobus saanensis type strain SP1PR4(T), an Acidobacteria from tundra soil.</title>
        <authorList>
            <person name="Rawat S.R."/>
            <person name="Mannisto M.K."/>
            <person name="Starovoytov V."/>
            <person name="Goodwin L."/>
            <person name="Nolan M."/>
            <person name="Hauser L."/>
            <person name="Land M."/>
            <person name="Davenport K.W."/>
            <person name="Woyke T."/>
            <person name="Haggblom M.M."/>
        </authorList>
    </citation>
    <scope>NUCLEOTIDE SEQUENCE</scope>
    <source>
        <strain evidence="8">ATCC BAA-1853 / DSM 23119 / SP1PR4</strain>
    </source>
</reference>
<dbReference type="InterPro" id="IPR028892">
    <property type="entry name" value="ADE"/>
</dbReference>
<dbReference type="NCBIfam" id="NF006850">
    <property type="entry name" value="PRK09358.1-6"/>
    <property type="match status" value="1"/>
</dbReference>
<dbReference type="NCBIfam" id="TIGR01430">
    <property type="entry name" value="aden_deam"/>
    <property type="match status" value="1"/>
</dbReference>
<evidence type="ECO:0000313" key="7">
    <source>
        <dbReference type="EMBL" id="ADV84472.1"/>
    </source>
</evidence>
<dbReference type="EMBL" id="CP002467">
    <property type="protein sequence ID" value="ADV84472.1"/>
    <property type="molecule type" value="Genomic_DNA"/>
</dbReference>
<keyword evidence="1 5" id="KW-0479">Metal-binding</keyword>
<feature type="domain" description="Adenosine deaminase" evidence="6">
    <location>
        <begin position="13"/>
        <end position="331"/>
    </location>
</feature>
<feature type="binding site" evidence="5">
    <location>
        <position position="280"/>
    </location>
    <ligand>
        <name>substrate</name>
    </ligand>
</feature>
<evidence type="ECO:0000256" key="4">
    <source>
        <dbReference type="ARBA" id="ARBA00023080"/>
    </source>
</evidence>
<evidence type="ECO:0000256" key="1">
    <source>
        <dbReference type="ARBA" id="ARBA00022723"/>
    </source>
</evidence>
<evidence type="ECO:0000313" key="8">
    <source>
        <dbReference type="Proteomes" id="UP000006844"/>
    </source>
</evidence>
<keyword evidence="3 5" id="KW-0862">Zinc</keyword>
<comment type="catalytic activity">
    <reaction evidence="5">
        <text>adenine + H2O + H(+) = hypoxanthine + NH4(+)</text>
        <dbReference type="Rhea" id="RHEA:23688"/>
        <dbReference type="ChEBI" id="CHEBI:15377"/>
        <dbReference type="ChEBI" id="CHEBI:15378"/>
        <dbReference type="ChEBI" id="CHEBI:16708"/>
        <dbReference type="ChEBI" id="CHEBI:17368"/>
        <dbReference type="ChEBI" id="CHEBI:28938"/>
        <dbReference type="EC" id="3.5.4.2"/>
    </reaction>
</comment>
<feature type="binding site" evidence="5">
    <location>
        <position position="279"/>
    </location>
    <ligand>
        <name>Zn(2+)</name>
        <dbReference type="ChEBI" id="CHEBI:29105"/>
        <note>catalytic</note>
    </ligand>
</feature>
<protein>
    <recommendedName>
        <fullName evidence="5">Adenine deaminase</fullName>
        <shortName evidence="5">ADE</shortName>
        <ecNumber evidence="5">3.5.4.2</ecNumber>
    </recommendedName>
    <alternativeName>
        <fullName evidence="5">Adenine aminohydrolase</fullName>
        <shortName evidence="5">AAH</shortName>
    </alternativeName>
</protein>
<keyword evidence="2 5" id="KW-0378">Hydrolase</keyword>
<feature type="binding site" evidence="5">
    <location>
        <position position="198"/>
    </location>
    <ligand>
        <name>Zn(2+)</name>
        <dbReference type="ChEBI" id="CHEBI:29105"/>
        <note>catalytic</note>
    </ligand>
</feature>
<dbReference type="InterPro" id="IPR001365">
    <property type="entry name" value="A_deaminase_dom"/>
</dbReference>
<sequence length="342" mass="37700">MMNHIREFIGTVPKAELHMHLEGSLEPEMLFRLAKRNKIALRWSSEEALLAAYEFENLEDFLALYFEGCRVLVTEKDFYDVTAAYLAKANEQSVRRVELFLGPQSFTERGVPLGAIMDGVLGAIADAQSSSAISAAYILSVHRHRPVEDALRLLESIGPWSEHIVGVGMGGPEVGYPPGRFRPFYLKAKALGYRTTVHAGEEGPPAYIREALDMLSVERIDHGVTACHDSALMERLAAEQTPLTVCPLSNLRLKGVPSLEAHPLKTMLDRGLRVSVHSDDPPYFGGYVNENLEACCAALSLSAEDIAALARNSFLGSFAPPDEIMHSVDAVNRHLDLFLAER</sequence>
<comment type="cofactor">
    <cofactor evidence="5">
        <name>Zn(2+)</name>
        <dbReference type="ChEBI" id="CHEBI:29105"/>
    </cofactor>
    <text evidence="5">Binds 1 zinc ion per subunit.</text>
</comment>
<dbReference type="eggNOG" id="COG1816">
    <property type="taxonomic scope" value="Bacteria"/>
</dbReference>
<dbReference type="SUPFAM" id="SSF51556">
    <property type="entry name" value="Metallo-dependent hydrolases"/>
    <property type="match status" value="1"/>
</dbReference>
<dbReference type="HAMAP" id="MF_01962">
    <property type="entry name" value="Adenine_deaminase"/>
    <property type="match status" value="1"/>
</dbReference>
<dbReference type="AlphaFoldDB" id="E8V0I9"/>
<feature type="site" description="Important for catalytic activity" evidence="5">
    <location>
        <position position="222"/>
    </location>
</feature>
<feature type="active site" description="Proton donor" evidence="5">
    <location>
        <position position="201"/>
    </location>
</feature>
<feature type="binding site" evidence="5">
    <location>
        <position position="20"/>
    </location>
    <ligand>
        <name>Zn(2+)</name>
        <dbReference type="ChEBI" id="CHEBI:29105"/>
        <note>catalytic</note>
    </ligand>
</feature>
<keyword evidence="4 5" id="KW-0546">Nucleotide metabolism</keyword>
<dbReference type="GO" id="GO:0006146">
    <property type="term" value="P:adenine catabolic process"/>
    <property type="evidence" value="ECO:0007669"/>
    <property type="project" value="UniProtKB-UniRule"/>
</dbReference>
<comment type="function">
    <text evidence="5">Catalyzes the hydrolytic deamination of adenine to hypoxanthine. Plays an important role in the purine salvage pathway and in nitrogen catabolism.</text>
</comment>
<dbReference type="InterPro" id="IPR032466">
    <property type="entry name" value="Metal_Hydrolase"/>
</dbReference>
<dbReference type="Proteomes" id="UP000006844">
    <property type="component" value="Chromosome"/>
</dbReference>
<evidence type="ECO:0000256" key="3">
    <source>
        <dbReference type="ARBA" id="ARBA00022833"/>
    </source>
</evidence>
<keyword evidence="8" id="KW-1185">Reference proteome</keyword>
<dbReference type="OrthoDB" id="9779574at2"/>
<name>E8V0I9_TERSS</name>
<gene>
    <name evidence="7" type="ordered locus">AciPR4_3721</name>
</gene>
<evidence type="ECO:0000256" key="2">
    <source>
        <dbReference type="ARBA" id="ARBA00022801"/>
    </source>
</evidence>
<dbReference type="GO" id="GO:0043103">
    <property type="term" value="P:hypoxanthine salvage"/>
    <property type="evidence" value="ECO:0007669"/>
    <property type="project" value="UniProtKB-UniRule"/>
</dbReference>
<dbReference type="KEGG" id="tsa:AciPR4_3721"/>
<dbReference type="Pfam" id="PF00962">
    <property type="entry name" value="A_deaminase"/>
    <property type="match status" value="1"/>
</dbReference>
<dbReference type="InterPro" id="IPR006330">
    <property type="entry name" value="Ado/ade_deaminase"/>
</dbReference>